<dbReference type="Proteomes" id="UP000694251">
    <property type="component" value="Chromosome 1"/>
</dbReference>
<name>A0A8T2HFI8_ARASU</name>
<dbReference type="EMBL" id="JAEFBJ010000001">
    <property type="protein sequence ID" value="KAG7658170.1"/>
    <property type="molecule type" value="Genomic_DNA"/>
</dbReference>
<accession>A0A8T2HFI8</accession>
<keyword evidence="3" id="KW-1185">Reference proteome</keyword>
<feature type="region of interest" description="Disordered" evidence="1">
    <location>
        <begin position="1"/>
        <end position="29"/>
    </location>
</feature>
<comment type="caution">
    <text evidence="2">The sequence shown here is derived from an EMBL/GenBank/DDBJ whole genome shotgun (WGS) entry which is preliminary data.</text>
</comment>
<feature type="non-terminal residue" evidence="2">
    <location>
        <position position="53"/>
    </location>
</feature>
<organism evidence="2 3">
    <name type="scientific">Arabidopsis suecica</name>
    <name type="common">Swedish thale-cress</name>
    <name type="synonym">Cardaminopsis suecica</name>
    <dbReference type="NCBI Taxonomy" id="45249"/>
    <lineage>
        <taxon>Eukaryota</taxon>
        <taxon>Viridiplantae</taxon>
        <taxon>Streptophyta</taxon>
        <taxon>Embryophyta</taxon>
        <taxon>Tracheophyta</taxon>
        <taxon>Spermatophyta</taxon>
        <taxon>Magnoliopsida</taxon>
        <taxon>eudicotyledons</taxon>
        <taxon>Gunneridae</taxon>
        <taxon>Pentapetalae</taxon>
        <taxon>rosids</taxon>
        <taxon>malvids</taxon>
        <taxon>Brassicales</taxon>
        <taxon>Brassicaceae</taxon>
        <taxon>Camelineae</taxon>
        <taxon>Arabidopsis</taxon>
    </lineage>
</organism>
<dbReference type="AlphaFoldDB" id="A0A8T2HFI8"/>
<evidence type="ECO:0000313" key="2">
    <source>
        <dbReference type="EMBL" id="KAG7658170.1"/>
    </source>
</evidence>
<evidence type="ECO:0000313" key="3">
    <source>
        <dbReference type="Proteomes" id="UP000694251"/>
    </source>
</evidence>
<reference evidence="2 3" key="1">
    <citation type="submission" date="2020-12" db="EMBL/GenBank/DDBJ databases">
        <title>Concerted genomic and epigenomic changes stabilize Arabidopsis allopolyploids.</title>
        <authorList>
            <person name="Chen Z."/>
        </authorList>
    </citation>
    <scope>NUCLEOTIDE SEQUENCE [LARGE SCALE GENOMIC DNA]</scope>
    <source>
        <strain evidence="2">As9502</strain>
        <tissue evidence="2">Leaf</tissue>
    </source>
</reference>
<gene>
    <name evidence="2" type="ORF">ISN44_As01g051640</name>
</gene>
<proteinExistence type="predicted"/>
<evidence type="ECO:0000256" key="1">
    <source>
        <dbReference type="SAM" id="MobiDB-lite"/>
    </source>
</evidence>
<sequence>MSQKINYYMSGARPATEVRPNDQRNRSPVKTIRSRAVKIVDSVFVSNCFCILL</sequence>
<protein>
    <submittedName>
        <fullName evidence="2">Uncharacterized protein</fullName>
    </submittedName>
</protein>